<name>A0A368H3N7_ANCCA</name>
<sequence>MLFHSNSSNLLSNRSPNRYFLFWFLIVWHAFRLTVFISLCFNNAPLDRQHSKHLENMKCSLRSKHTRDIK</sequence>
<keyword evidence="1" id="KW-0472">Membrane</keyword>
<evidence type="ECO:0000256" key="1">
    <source>
        <dbReference type="SAM" id="Phobius"/>
    </source>
</evidence>
<keyword evidence="3" id="KW-1185">Reference proteome</keyword>
<comment type="caution">
    <text evidence="2">The sequence shown here is derived from an EMBL/GenBank/DDBJ whole genome shotgun (WGS) entry which is preliminary data.</text>
</comment>
<gene>
    <name evidence="2" type="ORF">ANCCAN_03920</name>
</gene>
<keyword evidence="1" id="KW-0812">Transmembrane</keyword>
<reference evidence="2 3" key="1">
    <citation type="submission" date="2014-10" db="EMBL/GenBank/DDBJ databases">
        <title>Draft genome of the hookworm Ancylostoma caninum.</title>
        <authorList>
            <person name="Mitreva M."/>
        </authorList>
    </citation>
    <scope>NUCLEOTIDE SEQUENCE [LARGE SCALE GENOMIC DNA]</scope>
    <source>
        <strain evidence="2 3">Baltimore</strain>
    </source>
</reference>
<dbReference type="EMBL" id="JOJR01000028">
    <property type="protein sequence ID" value="RCN49885.1"/>
    <property type="molecule type" value="Genomic_DNA"/>
</dbReference>
<organism evidence="2 3">
    <name type="scientific">Ancylostoma caninum</name>
    <name type="common">Dog hookworm</name>
    <dbReference type="NCBI Taxonomy" id="29170"/>
    <lineage>
        <taxon>Eukaryota</taxon>
        <taxon>Metazoa</taxon>
        <taxon>Ecdysozoa</taxon>
        <taxon>Nematoda</taxon>
        <taxon>Chromadorea</taxon>
        <taxon>Rhabditida</taxon>
        <taxon>Rhabditina</taxon>
        <taxon>Rhabditomorpha</taxon>
        <taxon>Strongyloidea</taxon>
        <taxon>Ancylostomatidae</taxon>
        <taxon>Ancylostomatinae</taxon>
        <taxon>Ancylostoma</taxon>
    </lineage>
</organism>
<accession>A0A368H3N7</accession>
<dbReference type="Proteomes" id="UP000252519">
    <property type="component" value="Unassembled WGS sequence"/>
</dbReference>
<keyword evidence="1" id="KW-1133">Transmembrane helix</keyword>
<evidence type="ECO:0000313" key="2">
    <source>
        <dbReference type="EMBL" id="RCN49885.1"/>
    </source>
</evidence>
<proteinExistence type="predicted"/>
<evidence type="ECO:0000313" key="3">
    <source>
        <dbReference type="Proteomes" id="UP000252519"/>
    </source>
</evidence>
<protein>
    <submittedName>
        <fullName evidence="2">Uncharacterized protein</fullName>
    </submittedName>
</protein>
<feature type="transmembrane region" description="Helical" evidence="1">
    <location>
        <begin position="20"/>
        <end position="41"/>
    </location>
</feature>
<dbReference type="AlphaFoldDB" id="A0A368H3N7"/>